<evidence type="ECO:0000313" key="5">
    <source>
        <dbReference type="EMBL" id="EFQ91494.1"/>
    </source>
</evidence>
<dbReference type="InterPro" id="IPR006162">
    <property type="entry name" value="Ppantetheine_attach_site"/>
</dbReference>
<dbReference type="STRING" id="861557.E3RS05"/>
<dbReference type="PANTHER" id="PTHR45527:SF1">
    <property type="entry name" value="FATTY ACID SYNTHASE"/>
    <property type="match status" value="1"/>
</dbReference>
<reference evidence="5 6" key="1">
    <citation type="journal article" date="2010" name="Genome Biol.">
        <title>A first genome assembly of the barley fungal pathogen Pyrenophora teres f. teres.</title>
        <authorList>
            <person name="Ellwood S.R."/>
            <person name="Liu Z."/>
            <person name="Syme R.A."/>
            <person name="Lai Z."/>
            <person name="Hane J.K."/>
            <person name="Keiper F."/>
            <person name="Moffat C.S."/>
            <person name="Oliver R.P."/>
            <person name="Friesen T.L."/>
        </authorList>
    </citation>
    <scope>NUCLEOTIDE SEQUENCE [LARGE SCALE GENOMIC DNA]</scope>
    <source>
        <strain evidence="5 6">0-1</strain>
    </source>
</reference>
<keyword evidence="6" id="KW-1185">Reference proteome</keyword>
<dbReference type="GO" id="GO:0043041">
    <property type="term" value="P:amino acid activation for nonribosomal peptide biosynthetic process"/>
    <property type="evidence" value="ECO:0007669"/>
    <property type="project" value="TreeGrafter"/>
</dbReference>
<keyword evidence="2" id="KW-0597">Phosphoprotein</keyword>
<dbReference type="SUPFAM" id="SSF56801">
    <property type="entry name" value="Acetyl-CoA synthetase-like"/>
    <property type="match status" value="1"/>
</dbReference>
<dbReference type="AlphaFoldDB" id="E3RS05"/>
<name>E3RS05_PYRTT</name>
<dbReference type="PROSITE" id="PS00012">
    <property type="entry name" value="PHOSPHOPANTETHEINE"/>
    <property type="match status" value="1"/>
</dbReference>
<evidence type="ECO:0000256" key="1">
    <source>
        <dbReference type="ARBA" id="ARBA00022450"/>
    </source>
</evidence>
<dbReference type="InterPro" id="IPR009081">
    <property type="entry name" value="PP-bd_ACP"/>
</dbReference>
<dbReference type="FunFam" id="1.10.1200.10:FF:000028">
    <property type="entry name" value="Nonribosomal peptide synthetase 13"/>
    <property type="match status" value="1"/>
</dbReference>
<gene>
    <name evidence="5" type="ORF">PTT_11654</name>
</gene>
<evidence type="ECO:0000256" key="2">
    <source>
        <dbReference type="ARBA" id="ARBA00022553"/>
    </source>
</evidence>
<proteinExistence type="predicted"/>
<dbReference type="GO" id="GO:0005737">
    <property type="term" value="C:cytoplasm"/>
    <property type="evidence" value="ECO:0007669"/>
    <property type="project" value="TreeGrafter"/>
</dbReference>
<dbReference type="InterPro" id="IPR036736">
    <property type="entry name" value="ACP-like_sf"/>
</dbReference>
<dbReference type="KEGG" id="pte:PTT_11654"/>
<dbReference type="Pfam" id="PF00550">
    <property type="entry name" value="PP-binding"/>
    <property type="match status" value="1"/>
</dbReference>
<sequence length="217" mass="23734">MLAAFLHLDKGDAYNAPLNKKAGGDGSIAQVVFLAGVEEELAKRLPEHMVPTVFFTLLEFPTTTSGKTDRKRLQEIGASITAQQLAEIRTSSQGPKRQPSTEAERTMQQLWARVLGIEPDSIGLDDSFFRLGGDSITAMKLVGEARRAELRLSVADIFRHPRLIDLASLKSTSCNNSVVEEVPAFSLLSPVMKDAIFSSSILQKAFVLRERLSTTSS</sequence>
<evidence type="ECO:0000313" key="6">
    <source>
        <dbReference type="Proteomes" id="UP000001067"/>
    </source>
</evidence>
<accession>E3RS05</accession>
<dbReference type="InterPro" id="IPR045851">
    <property type="entry name" value="AMP-bd_C_sf"/>
</dbReference>
<protein>
    <recommendedName>
        <fullName evidence="4">Carrier domain-containing protein</fullName>
    </recommendedName>
</protein>
<dbReference type="GO" id="GO:0044550">
    <property type="term" value="P:secondary metabolite biosynthetic process"/>
    <property type="evidence" value="ECO:0007669"/>
    <property type="project" value="TreeGrafter"/>
</dbReference>
<dbReference type="Proteomes" id="UP000001067">
    <property type="component" value="Unassembled WGS sequence"/>
</dbReference>
<dbReference type="PROSITE" id="PS50075">
    <property type="entry name" value="CARRIER"/>
    <property type="match status" value="1"/>
</dbReference>
<keyword evidence="1" id="KW-0596">Phosphopantetheine</keyword>
<keyword evidence="3" id="KW-0436">Ligase</keyword>
<dbReference type="Gene3D" id="1.10.1200.10">
    <property type="entry name" value="ACP-like"/>
    <property type="match status" value="1"/>
</dbReference>
<dbReference type="GO" id="GO:0016874">
    <property type="term" value="F:ligase activity"/>
    <property type="evidence" value="ECO:0007669"/>
    <property type="project" value="UniProtKB-KW"/>
</dbReference>
<dbReference type="SMART" id="SM00823">
    <property type="entry name" value="PKS_PP"/>
    <property type="match status" value="1"/>
</dbReference>
<dbReference type="InterPro" id="IPR020806">
    <property type="entry name" value="PKS_PP-bd"/>
</dbReference>
<dbReference type="OrthoDB" id="5153761at2759"/>
<evidence type="ECO:0000256" key="3">
    <source>
        <dbReference type="ARBA" id="ARBA00022598"/>
    </source>
</evidence>
<dbReference type="SUPFAM" id="SSF47336">
    <property type="entry name" value="ACP-like"/>
    <property type="match status" value="1"/>
</dbReference>
<dbReference type="HOGENOM" id="CLU_1272846_0_0_1"/>
<evidence type="ECO:0000259" key="4">
    <source>
        <dbReference type="PROSITE" id="PS50075"/>
    </source>
</evidence>
<feature type="domain" description="Carrier" evidence="4">
    <location>
        <begin position="98"/>
        <end position="174"/>
    </location>
</feature>
<organism evidence="6">
    <name type="scientific">Pyrenophora teres f. teres (strain 0-1)</name>
    <name type="common">Barley net blotch fungus</name>
    <name type="synonym">Drechslera teres f. teres</name>
    <dbReference type="NCBI Taxonomy" id="861557"/>
    <lineage>
        <taxon>Eukaryota</taxon>
        <taxon>Fungi</taxon>
        <taxon>Dikarya</taxon>
        <taxon>Ascomycota</taxon>
        <taxon>Pezizomycotina</taxon>
        <taxon>Dothideomycetes</taxon>
        <taxon>Pleosporomycetidae</taxon>
        <taxon>Pleosporales</taxon>
        <taxon>Pleosporineae</taxon>
        <taxon>Pleosporaceae</taxon>
        <taxon>Pyrenophora</taxon>
    </lineage>
</organism>
<dbReference type="eggNOG" id="KOG1178">
    <property type="taxonomic scope" value="Eukaryota"/>
</dbReference>
<dbReference type="EMBL" id="GL534760">
    <property type="protein sequence ID" value="EFQ91494.1"/>
    <property type="molecule type" value="Genomic_DNA"/>
</dbReference>
<dbReference type="PANTHER" id="PTHR45527">
    <property type="entry name" value="NONRIBOSOMAL PEPTIDE SYNTHETASE"/>
    <property type="match status" value="1"/>
</dbReference>
<dbReference type="GO" id="GO:0031177">
    <property type="term" value="F:phosphopantetheine binding"/>
    <property type="evidence" value="ECO:0007669"/>
    <property type="project" value="InterPro"/>
</dbReference>
<dbReference type="Gene3D" id="3.30.300.30">
    <property type="match status" value="1"/>
</dbReference>